<proteinExistence type="predicted"/>
<keyword evidence="3" id="KW-1185">Reference proteome</keyword>
<keyword evidence="1" id="KW-1133">Transmembrane helix</keyword>
<accession>A0A0B2UQ26</accession>
<reference evidence="2 3" key="1">
    <citation type="submission" date="2014-11" db="EMBL/GenBank/DDBJ databases">
        <title>Genetic blueprint of the zoonotic pathogen Toxocara canis.</title>
        <authorList>
            <person name="Zhu X.-Q."/>
            <person name="Korhonen P.K."/>
            <person name="Cai H."/>
            <person name="Young N.D."/>
            <person name="Nejsum P."/>
            <person name="von Samson-Himmelstjerna G."/>
            <person name="Boag P.R."/>
            <person name="Tan P."/>
            <person name="Li Q."/>
            <person name="Min J."/>
            <person name="Yang Y."/>
            <person name="Wang X."/>
            <person name="Fang X."/>
            <person name="Hall R.S."/>
            <person name="Hofmann A."/>
            <person name="Sternberg P.W."/>
            <person name="Jex A.R."/>
            <person name="Gasser R.B."/>
        </authorList>
    </citation>
    <scope>NUCLEOTIDE SEQUENCE [LARGE SCALE GENOMIC DNA]</scope>
    <source>
        <strain evidence="2">PN_DK_2014</strain>
    </source>
</reference>
<evidence type="ECO:0000313" key="2">
    <source>
        <dbReference type="EMBL" id="KHN71035.1"/>
    </source>
</evidence>
<protein>
    <submittedName>
        <fullName evidence="2">Uncharacterized protein</fullName>
    </submittedName>
</protein>
<evidence type="ECO:0000313" key="3">
    <source>
        <dbReference type="Proteomes" id="UP000031036"/>
    </source>
</evidence>
<feature type="transmembrane region" description="Helical" evidence="1">
    <location>
        <begin position="70"/>
        <end position="91"/>
    </location>
</feature>
<evidence type="ECO:0000256" key="1">
    <source>
        <dbReference type="SAM" id="Phobius"/>
    </source>
</evidence>
<sequence>MSATSVGAPGIRAEVSNESVPSVKDVKRSFLNVSKVAKVRFLESLLEVRGDKKRVSVHLEANSVFSREQVTLTVLVVLIICMIFGSLARLICNLVGFAYPAYASAKVSIGLYVGVSRNVRHCPSRQGKSLVFLKSLVEQSFPSSCLMLRLTPISSYNERAWLCCTAVLLRTSQSHRQQVRAKKAPRLNYVRSATMKCLECGDQDMDDDDLRDT</sequence>
<keyword evidence="1" id="KW-0472">Membrane</keyword>
<name>A0A0B2UQ26_TOXCA</name>
<dbReference type="AlphaFoldDB" id="A0A0B2UQ26"/>
<keyword evidence="1" id="KW-0812">Transmembrane</keyword>
<comment type="caution">
    <text evidence="2">The sequence shown here is derived from an EMBL/GenBank/DDBJ whole genome shotgun (WGS) entry which is preliminary data.</text>
</comment>
<dbReference type="Proteomes" id="UP000031036">
    <property type="component" value="Unassembled WGS sequence"/>
</dbReference>
<gene>
    <name evidence="2" type="ORF">Tcan_02517</name>
</gene>
<organism evidence="2 3">
    <name type="scientific">Toxocara canis</name>
    <name type="common">Canine roundworm</name>
    <dbReference type="NCBI Taxonomy" id="6265"/>
    <lineage>
        <taxon>Eukaryota</taxon>
        <taxon>Metazoa</taxon>
        <taxon>Ecdysozoa</taxon>
        <taxon>Nematoda</taxon>
        <taxon>Chromadorea</taxon>
        <taxon>Rhabditida</taxon>
        <taxon>Spirurina</taxon>
        <taxon>Ascaridomorpha</taxon>
        <taxon>Ascaridoidea</taxon>
        <taxon>Toxocaridae</taxon>
        <taxon>Toxocara</taxon>
    </lineage>
</organism>
<dbReference type="EMBL" id="JPKZ01022825">
    <property type="protein sequence ID" value="KHN71035.1"/>
    <property type="molecule type" value="Genomic_DNA"/>
</dbReference>
<dbReference type="STRING" id="6265.A0A0B2UQ26"/>